<dbReference type="OMA" id="DSYHAEY"/>
<proteinExistence type="inferred from homology"/>
<dbReference type="SMART" id="SM00630">
    <property type="entry name" value="Sema"/>
    <property type="match status" value="1"/>
</dbReference>
<evidence type="ECO:0000313" key="8">
    <source>
        <dbReference type="Ensembl" id="ENSGMOP00000008910.2"/>
    </source>
</evidence>
<protein>
    <submittedName>
        <fullName evidence="8">Semaphorin 7A (JohnMiltonHagen blood group)</fullName>
    </submittedName>
</protein>
<evidence type="ECO:0000256" key="4">
    <source>
        <dbReference type="ARBA" id="ARBA00023157"/>
    </source>
</evidence>
<dbReference type="GO" id="GO:0005178">
    <property type="term" value="F:integrin binding"/>
    <property type="evidence" value="ECO:0007669"/>
    <property type="project" value="TreeGrafter"/>
</dbReference>
<dbReference type="GO" id="GO:0007411">
    <property type="term" value="P:axon guidance"/>
    <property type="evidence" value="ECO:0007669"/>
    <property type="project" value="TreeGrafter"/>
</dbReference>
<organism evidence="8 9">
    <name type="scientific">Gadus morhua</name>
    <name type="common">Atlantic cod</name>
    <dbReference type="NCBI Taxonomy" id="8049"/>
    <lineage>
        <taxon>Eukaryota</taxon>
        <taxon>Metazoa</taxon>
        <taxon>Chordata</taxon>
        <taxon>Craniata</taxon>
        <taxon>Vertebrata</taxon>
        <taxon>Euteleostomi</taxon>
        <taxon>Actinopterygii</taxon>
        <taxon>Neopterygii</taxon>
        <taxon>Teleostei</taxon>
        <taxon>Neoteleostei</taxon>
        <taxon>Acanthomorphata</taxon>
        <taxon>Zeiogadaria</taxon>
        <taxon>Gadariae</taxon>
        <taxon>Gadiformes</taxon>
        <taxon>Gadoidei</taxon>
        <taxon>Gadidae</taxon>
        <taxon>Gadus</taxon>
    </lineage>
</organism>
<evidence type="ECO:0000256" key="6">
    <source>
        <dbReference type="PROSITE-ProRule" id="PRU00352"/>
    </source>
</evidence>
<dbReference type="GO" id="GO:0007229">
    <property type="term" value="P:integrin-mediated signaling pathway"/>
    <property type="evidence" value="ECO:0007669"/>
    <property type="project" value="TreeGrafter"/>
</dbReference>
<dbReference type="Pfam" id="PF01403">
    <property type="entry name" value="Sema"/>
    <property type="match status" value="1"/>
</dbReference>
<sequence length="460" mass="52623">NRSISFENRGNEYLVFLEGDLYAAAPLEYDGSSLQFRRKAGSRTNVWMYDNWPTFVAASWVRRKEDRENEKIYIFFREKNSDSSPEADPWVTRVARVCKVDEGGSKRFFQNTWTSFLKARLVCGYPKESLYFNHLLDVYVLHADNWRDSRVYALFTSSWNSTAVCVYSMADIDDVFEKSNFKGYEGDIPDPRPGTVRLFYSLDFVYFRVTWLHSSIHPLAPFYVSSYNYTKLAVDRVRAADQHTYNVLLLATGRSPQCGWTSMILSSKKRAVSFIENVFISCLQKKLIVSFAEEVFILDLPQCHHYNSSCAECVLSRDPYCAWTQNRCTSTIMVSSTPLHVLSHLEPKTLDKNRQETVRPTQAVSRAAHVVPLGVPFYLSCPIDSYHATYVWKHVGGDTSSCQQMGSQCLHLIPALKSGSYGRHQCFSQERCPRIATQSLGWIASLLTSCAHSLEVAVWE</sequence>
<dbReference type="GO" id="GO:0045499">
    <property type="term" value="F:chemorepellent activity"/>
    <property type="evidence" value="ECO:0007669"/>
    <property type="project" value="TreeGrafter"/>
</dbReference>
<keyword evidence="3" id="KW-0472">Membrane</keyword>
<dbReference type="Proteomes" id="UP000694546">
    <property type="component" value="Chromosome 9"/>
</dbReference>
<dbReference type="PANTHER" id="PTHR11036">
    <property type="entry name" value="SEMAPHORIN"/>
    <property type="match status" value="1"/>
</dbReference>
<keyword evidence="4" id="KW-1015">Disulfide bond</keyword>
<dbReference type="GO" id="GO:0071526">
    <property type="term" value="P:semaphorin-plexin signaling pathway"/>
    <property type="evidence" value="ECO:0007669"/>
    <property type="project" value="TreeGrafter"/>
</dbReference>
<dbReference type="InterPro" id="IPR013783">
    <property type="entry name" value="Ig-like_fold"/>
</dbReference>
<dbReference type="GO" id="GO:0050727">
    <property type="term" value="P:regulation of inflammatory response"/>
    <property type="evidence" value="ECO:0007669"/>
    <property type="project" value="TreeGrafter"/>
</dbReference>
<dbReference type="Gene3D" id="3.30.1680.10">
    <property type="entry name" value="ligand-binding face of the semaphorins, domain 2"/>
    <property type="match status" value="1"/>
</dbReference>
<dbReference type="Pfam" id="PF01437">
    <property type="entry name" value="PSI"/>
    <property type="match status" value="1"/>
</dbReference>
<dbReference type="AlphaFoldDB" id="A0A8C4ZA85"/>
<evidence type="ECO:0000256" key="1">
    <source>
        <dbReference type="ARBA" id="ARBA00004370"/>
    </source>
</evidence>
<dbReference type="PROSITE" id="PS51004">
    <property type="entry name" value="SEMA"/>
    <property type="match status" value="1"/>
</dbReference>
<evidence type="ECO:0000256" key="5">
    <source>
        <dbReference type="ARBA" id="ARBA00023180"/>
    </source>
</evidence>
<dbReference type="GO" id="GO:0030215">
    <property type="term" value="F:semaphorin receptor binding"/>
    <property type="evidence" value="ECO:0007669"/>
    <property type="project" value="InterPro"/>
</dbReference>
<evidence type="ECO:0000256" key="2">
    <source>
        <dbReference type="ARBA" id="ARBA00009492"/>
    </source>
</evidence>
<reference evidence="8" key="1">
    <citation type="submission" date="2025-08" db="UniProtKB">
        <authorList>
            <consortium name="Ensembl"/>
        </authorList>
    </citation>
    <scope>IDENTIFICATION</scope>
</reference>
<accession>A0A8C4ZA85</accession>
<dbReference type="PANTHER" id="PTHR11036:SF80">
    <property type="entry name" value="SEMAPHORIN-7A"/>
    <property type="match status" value="1"/>
</dbReference>
<dbReference type="Gene3D" id="2.130.10.10">
    <property type="entry name" value="YVTN repeat-like/Quinoprotein amine dehydrogenase"/>
    <property type="match status" value="1"/>
</dbReference>
<feature type="domain" description="Sema" evidence="7">
    <location>
        <begin position="1"/>
        <end position="308"/>
    </location>
</feature>
<comment type="similarity">
    <text evidence="2">Belongs to the semaphorin family.</text>
</comment>
<evidence type="ECO:0000256" key="3">
    <source>
        <dbReference type="ARBA" id="ARBA00023136"/>
    </source>
</evidence>
<dbReference type="Gene3D" id="2.60.40.10">
    <property type="entry name" value="Immunoglobulins"/>
    <property type="match status" value="1"/>
</dbReference>
<keyword evidence="5" id="KW-0325">Glycoprotein</keyword>
<dbReference type="InterPro" id="IPR001627">
    <property type="entry name" value="Semap_dom"/>
</dbReference>
<keyword evidence="9" id="KW-1185">Reference proteome</keyword>
<dbReference type="GeneTree" id="ENSGT00940000158358"/>
<dbReference type="InterPro" id="IPR002165">
    <property type="entry name" value="Plexin_repeat"/>
</dbReference>
<dbReference type="Ensembl" id="ENSGMOT00000009156.2">
    <property type="protein sequence ID" value="ENSGMOP00000008910.2"/>
    <property type="gene ID" value="ENSGMOG00000008331.2"/>
</dbReference>
<dbReference type="GO" id="GO:0009897">
    <property type="term" value="C:external side of plasma membrane"/>
    <property type="evidence" value="ECO:0007669"/>
    <property type="project" value="TreeGrafter"/>
</dbReference>
<dbReference type="InterPro" id="IPR036352">
    <property type="entry name" value="Semap_dom_sf"/>
</dbReference>
<comment type="caution">
    <text evidence="6">Lacks conserved residue(s) required for the propagation of feature annotation.</text>
</comment>
<reference evidence="8" key="2">
    <citation type="submission" date="2025-09" db="UniProtKB">
        <authorList>
            <consortium name="Ensembl"/>
        </authorList>
    </citation>
    <scope>IDENTIFICATION</scope>
</reference>
<dbReference type="InterPro" id="IPR027231">
    <property type="entry name" value="Semaphorin"/>
</dbReference>
<dbReference type="SUPFAM" id="SSF101912">
    <property type="entry name" value="Sema domain"/>
    <property type="match status" value="1"/>
</dbReference>
<dbReference type="InterPro" id="IPR016201">
    <property type="entry name" value="PSI"/>
</dbReference>
<evidence type="ECO:0000313" key="9">
    <source>
        <dbReference type="Proteomes" id="UP000694546"/>
    </source>
</evidence>
<comment type="subcellular location">
    <subcellularLocation>
        <location evidence="1">Membrane</location>
    </subcellularLocation>
</comment>
<dbReference type="SMART" id="SM00423">
    <property type="entry name" value="PSI"/>
    <property type="match status" value="1"/>
</dbReference>
<dbReference type="InterPro" id="IPR015943">
    <property type="entry name" value="WD40/YVTN_repeat-like_dom_sf"/>
</dbReference>
<dbReference type="SUPFAM" id="SSF103575">
    <property type="entry name" value="Plexin repeat"/>
    <property type="match status" value="1"/>
</dbReference>
<name>A0A8C4ZA85_GADMO</name>
<dbReference type="GO" id="GO:0001755">
    <property type="term" value="P:neural crest cell migration"/>
    <property type="evidence" value="ECO:0007669"/>
    <property type="project" value="TreeGrafter"/>
</dbReference>
<evidence type="ECO:0000259" key="7">
    <source>
        <dbReference type="PROSITE" id="PS51004"/>
    </source>
</evidence>
<dbReference type="GO" id="GO:0030335">
    <property type="term" value="P:positive regulation of cell migration"/>
    <property type="evidence" value="ECO:0007669"/>
    <property type="project" value="TreeGrafter"/>
</dbReference>